<keyword evidence="10 17" id="KW-1133">Transmembrane helix</keyword>
<evidence type="ECO:0000256" key="9">
    <source>
        <dbReference type="ARBA" id="ARBA00022984"/>
    </source>
</evidence>
<dbReference type="STRING" id="742743.HMPREF9453_00706"/>
<protein>
    <recommendedName>
        <fullName evidence="4 17">Undecaprenyl-diphosphatase</fullName>
        <ecNumber evidence="3 17">3.6.1.27</ecNumber>
    </recommendedName>
    <alternativeName>
        <fullName evidence="15 17">Bacitracin resistance protein</fullName>
    </alternativeName>
    <alternativeName>
        <fullName evidence="14 17">Undecaprenyl pyrophosphate phosphatase</fullName>
    </alternativeName>
</protein>
<dbReference type="PANTHER" id="PTHR30622:SF3">
    <property type="entry name" value="UNDECAPRENYL-DIPHOSPHATASE"/>
    <property type="match status" value="1"/>
</dbReference>
<keyword evidence="8 17" id="KW-0133">Cell shape</keyword>
<sequence>MYEYFCALVVGIVEGLTEYIPVSSTGHMIIVGHMLGFEGTLADLFDVFIQLGAILSVLVVYHEKFTYILNTHHWFRRKGPSVFNICIAMFPACLMGLLFHGFIKHRLFSPTTVIIGLVLGGIFMIVAEKARKGKEFAVTDVDKISTKQSFIIGLFQCLSLWPGFSRSGSTIAGSLLLGISRKAGADFTFIMAVPLMFLACFYDLLKVIGSLSVSDLGVLAVGFVTAFVVAYASILWFLKFLNTSTLTGFAIYRFFVAAFALVYFW</sequence>
<evidence type="ECO:0000256" key="17">
    <source>
        <dbReference type="HAMAP-Rule" id="MF_01006"/>
    </source>
</evidence>
<evidence type="ECO:0000256" key="3">
    <source>
        <dbReference type="ARBA" id="ARBA00012374"/>
    </source>
</evidence>
<name>H1CZB3_9FIRM</name>
<dbReference type="InterPro" id="IPR003824">
    <property type="entry name" value="UppP"/>
</dbReference>
<comment type="function">
    <text evidence="17">Catalyzes the dephosphorylation of undecaprenyl diphosphate (UPP). Confers resistance to bacitracin.</text>
</comment>
<dbReference type="EC" id="3.6.1.27" evidence="3 17"/>
<keyword evidence="9 17" id="KW-0573">Peptidoglycan synthesis</keyword>
<dbReference type="GO" id="GO:0005886">
    <property type="term" value="C:plasma membrane"/>
    <property type="evidence" value="ECO:0007669"/>
    <property type="project" value="UniProtKB-SubCell"/>
</dbReference>
<gene>
    <name evidence="17" type="primary">uppP</name>
    <name evidence="18" type="ORF">HMPREF9453_00706</name>
</gene>
<dbReference type="EMBL" id="ADLT01000017">
    <property type="protein sequence ID" value="EHO63281.1"/>
    <property type="molecule type" value="Genomic_DNA"/>
</dbReference>
<dbReference type="Pfam" id="PF02673">
    <property type="entry name" value="BacA"/>
    <property type="match status" value="1"/>
</dbReference>
<keyword evidence="11 17" id="KW-0472">Membrane</keyword>
<evidence type="ECO:0000256" key="15">
    <source>
        <dbReference type="ARBA" id="ARBA00032932"/>
    </source>
</evidence>
<evidence type="ECO:0000256" key="1">
    <source>
        <dbReference type="ARBA" id="ARBA00004651"/>
    </source>
</evidence>
<comment type="similarity">
    <text evidence="2 17">Belongs to the UppP family.</text>
</comment>
<keyword evidence="7 17" id="KW-0378">Hydrolase</keyword>
<dbReference type="GO" id="GO:0046677">
    <property type="term" value="P:response to antibiotic"/>
    <property type="evidence" value="ECO:0007669"/>
    <property type="project" value="UniProtKB-UniRule"/>
</dbReference>
<evidence type="ECO:0000313" key="18">
    <source>
        <dbReference type="EMBL" id="EHO63281.1"/>
    </source>
</evidence>
<keyword evidence="19" id="KW-1185">Reference proteome</keyword>
<evidence type="ECO:0000256" key="16">
    <source>
        <dbReference type="ARBA" id="ARBA00047594"/>
    </source>
</evidence>
<organism evidence="18 19">
    <name type="scientific">Dialister succinatiphilus YIT 11850</name>
    <dbReference type="NCBI Taxonomy" id="742743"/>
    <lineage>
        <taxon>Bacteria</taxon>
        <taxon>Bacillati</taxon>
        <taxon>Bacillota</taxon>
        <taxon>Negativicutes</taxon>
        <taxon>Veillonellales</taxon>
        <taxon>Veillonellaceae</taxon>
        <taxon>Dialister</taxon>
    </lineage>
</organism>
<dbReference type="NCBIfam" id="NF001389">
    <property type="entry name" value="PRK00281.1-2"/>
    <property type="match status" value="1"/>
</dbReference>
<dbReference type="eggNOG" id="COG1968">
    <property type="taxonomic scope" value="Bacteria"/>
</dbReference>
<dbReference type="Proteomes" id="UP000003277">
    <property type="component" value="Unassembled WGS sequence"/>
</dbReference>
<evidence type="ECO:0000313" key="19">
    <source>
        <dbReference type="Proteomes" id="UP000003277"/>
    </source>
</evidence>
<dbReference type="RefSeq" id="WP_008859210.1">
    <property type="nucleotide sequence ID" value="NZ_JH591187.1"/>
</dbReference>
<evidence type="ECO:0000256" key="10">
    <source>
        <dbReference type="ARBA" id="ARBA00022989"/>
    </source>
</evidence>
<dbReference type="GO" id="GO:0050380">
    <property type="term" value="F:undecaprenyl-diphosphatase activity"/>
    <property type="evidence" value="ECO:0007669"/>
    <property type="project" value="UniProtKB-UniRule"/>
</dbReference>
<dbReference type="PATRIC" id="fig|742743.3.peg.715"/>
<dbReference type="NCBIfam" id="TIGR00753">
    <property type="entry name" value="undec_PP_bacA"/>
    <property type="match status" value="1"/>
</dbReference>
<dbReference type="HAMAP" id="MF_01006">
    <property type="entry name" value="Undec_diphosphatase"/>
    <property type="match status" value="1"/>
</dbReference>
<proteinExistence type="inferred from homology"/>
<feature type="transmembrane region" description="Helical" evidence="17">
    <location>
        <begin position="82"/>
        <end position="102"/>
    </location>
</feature>
<dbReference type="OrthoDB" id="9808289at2"/>
<feature type="transmembrane region" description="Helical" evidence="17">
    <location>
        <begin position="184"/>
        <end position="204"/>
    </location>
</feature>
<dbReference type="GO" id="GO:0008360">
    <property type="term" value="P:regulation of cell shape"/>
    <property type="evidence" value="ECO:0007669"/>
    <property type="project" value="UniProtKB-KW"/>
</dbReference>
<comment type="catalytic activity">
    <reaction evidence="16 17">
        <text>di-trans,octa-cis-undecaprenyl diphosphate + H2O = di-trans,octa-cis-undecaprenyl phosphate + phosphate + H(+)</text>
        <dbReference type="Rhea" id="RHEA:28094"/>
        <dbReference type="ChEBI" id="CHEBI:15377"/>
        <dbReference type="ChEBI" id="CHEBI:15378"/>
        <dbReference type="ChEBI" id="CHEBI:43474"/>
        <dbReference type="ChEBI" id="CHEBI:58405"/>
        <dbReference type="ChEBI" id="CHEBI:60392"/>
        <dbReference type="EC" id="3.6.1.27"/>
    </reaction>
</comment>
<accession>H1CZB3</accession>
<feature type="transmembrane region" description="Helical" evidence="17">
    <location>
        <begin position="216"/>
        <end position="238"/>
    </location>
</feature>
<dbReference type="GO" id="GO:0071555">
    <property type="term" value="P:cell wall organization"/>
    <property type="evidence" value="ECO:0007669"/>
    <property type="project" value="UniProtKB-KW"/>
</dbReference>
<comment type="miscellaneous">
    <text evidence="17">Bacitracin is thought to be involved in the inhibition of peptidoglycan synthesis by sequestering undecaprenyl diphosphate, thereby reducing the pool of lipid carrier available.</text>
</comment>
<evidence type="ECO:0000256" key="2">
    <source>
        <dbReference type="ARBA" id="ARBA00010621"/>
    </source>
</evidence>
<comment type="caution">
    <text evidence="18">The sequence shown here is derived from an EMBL/GenBank/DDBJ whole genome shotgun (WGS) entry which is preliminary data.</text>
</comment>
<evidence type="ECO:0000256" key="5">
    <source>
        <dbReference type="ARBA" id="ARBA00022475"/>
    </source>
</evidence>
<dbReference type="GO" id="GO:0009252">
    <property type="term" value="P:peptidoglycan biosynthetic process"/>
    <property type="evidence" value="ECO:0007669"/>
    <property type="project" value="UniProtKB-KW"/>
</dbReference>
<dbReference type="AlphaFoldDB" id="H1CZB3"/>
<evidence type="ECO:0000256" key="12">
    <source>
        <dbReference type="ARBA" id="ARBA00023251"/>
    </source>
</evidence>
<evidence type="ECO:0000256" key="13">
    <source>
        <dbReference type="ARBA" id="ARBA00023316"/>
    </source>
</evidence>
<evidence type="ECO:0000256" key="7">
    <source>
        <dbReference type="ARBA" id="ARBA00022801"/>
    </source>
</evidence>
<keyword evidence="12 17" id="KW-0046">Antibiotic resistance</keyword>
<keyword evidence="5 17" id="KW-1003">Cell membrane</keyword>
<comment type="subcellular location">
    <subcellularLocation>
        <location evidence="1 17">Cell membrane</location>
        <topology evidence="1 17">Multi-pass membrane protein</topology>
    </subcellularLocation>
</comment>
<dbReference type="HOGENOM" id="CLU_060296_2_0_9"/>
<keyword evidence="6 17" id="KW-0812">Transmembrane</keyword>
<feature type="transmembrane region" description="Helical" evidence="17">
    <location>
        <begin position="44"/>
        <end position="61"/>
    </location>
</feature>
<evidence type="ECO:0000256" key="11">
    <source>
        <dbReference type="ARBA" id="ARBA00023136"/>
    </source>
</evidence>
<feature type="transmembrane region" description="Helical" evidence="17">
    <location>
        <begin position="244"/>
        <end position="264"/>
    </location>
</feature>
<dbReference type="NCBIfam" id="NF001390">
    <property type="entry name" value="PRK00281.1-4"/>
    <property type="match status" value="1"/>
</dbReference>
<keyword evidence="13 17" id="KW-0961">Cell wall biogenesis/degradation</keyword>
<dbReference type="PANTHER" id="PTHR30622">
    <property type="entry name" value="UNDECAPRENYL-DIPHOSPHATASE"/>
    <property type="match status" value="1"/>
</dbReference>
<reference evidence="18 19" key="1">
    <citation type="submission" date="2011-11" db="EMBL/GenBank/DDBJ databases">
        <title>The Genome Sequence of Dialister succinatiphilus YIT 11850.</title>
        <authorList>
            <consortium name="The Broad Institute Genome Sequencing Platform"/>
            <person name="Earl A."/>
            <person name="Ward D."/>
            <person name="Feldgarden M."/>
            <person name="Gevers D."/>
            <person name="Morotomi M."/>
            <person name="Young S.K."/>
            <person name="Zeng Q."/>
            <person name="Gargeya S."/>
            <person name="Fitzgerald M."/>
            <person name="Haas B."/>
            <person name="Abouelleil A."/>
            <person name="Alvarado L."/>
            <person name="Arachchi H.M."/>
            <person name="Berlin A."/>
            <person name="Brown A."/>
            <person name="Chapman S.B."/>
            <person name="Dunbar C."/>
            <person name="Gearin G."/>
            <person name="Goldberg J."/>
            <person name="Griggs A."/>
            <person name="Gujja S."/>
            <person name="Heiman D."/>
            <person name="Howarth C."/>
            <person name="Lui A."/>
            <person name="MacDonald P.J.P."/>
            <person name="Montmayeur A."/>
            <person name="Murphy C."/>
            <person name="Neiman D."/>
            <person name="Pearson M."/>
            <person name="Priest M."/>
            <person name="Roberts A."/>
            <person name="Saif S."/>
            <person name="Shea T."/>
            <person name="Sisk P."/>
            <person name="Stolte C."/>
            <person name="Sykes S."/>
            <person name="Wortman J."/>
            <person name="Nusbaum C."/>
            <person name="Birren B."/>
        </authorList>
    </citation>
    <scope>NUCLEOTIDE SEQUENCE [LARGE SCALE GENOMIC DNA]</scope>
    <source>
        <strain evidence="18 19">YIT 11850</strain>
    </source>
</reference>
<evidence type="ECO:0000256" key="4">
    <source>
        <dbReference type="ARBA" id="ARBA00021581"/>
    </source>
</evidence>
<evidence type="ECO:0000256" key="6">
    <source>
        <dbReference type="ARBA" id="ARBA00022692"/>
    </source>
</evidence>
<evidence type="ECO:0000256" key="8">
    <source>
        <dbReference type="ARBA" id="ARBA00022960"/>
    </source>
</evidence>
<evidence type="ECO:0000256" key="14">
    <source>
        <dbReference type="ARBA" id="ARBA00032707"/>
    </source>
</evidence>
<feature type="transmembrane region" description="Helical" evidence="17">
    <location>
        <begin position="108"/>
        <end position="127"/>
    </location>
</feature>